<dbReference type="GO" id="GO:0016020">
    <property type="term" value="C:membrane"/>
    <property type="evidence" value="ECO:0007669"/>
    <property type="project" value="UniProtKB-SubCell"/>
</dbReference>
<dbReference type="AlphaFoldDB" id="A0A183IYY7"/>
<feature type="transmembrane region" description="Helical" evidence="6">
    <location>
        <begin position="42"/>
        <end position="62"/>
    </location>
</feature>
<dbReference type="WBParaSite" id="SBAD_0000915501-mRNA-1">
    <property type="protein sequence ID" value="SBAD_0000915501-mRNA-1"/>
    <property type="gene ID" value="SBAD_0000915501"/>
</dbReference>
<evidence type="ECO:0000313" key="9">
    <source>
        <dbReference type="WBParaSite" id="SBAD_0000915501-mRNA-1"/>
    </source>
</evidence>
<evidence type="ECO:0000313" key="8">
    <source>
        <dbReference type="Proteomes" id="UP000270296"/>
    </source>
</evidence>
<keyword evidence="5 6" id="KW-0472">Membrane</keyword>
<feature type="transmembrane region" description="Helical" evidence="6">
    <location>
        <begin position="68"/>
        <end position="93"/>
    </location>
</feature>
<gene>
    <name evidence="7" type="ORF">SBAD_LOCUS8835</name>
</gene>
<dbReference type="InterPro" id="IPR008590">
    <property type="entry name" value="TMEM_230/134"/>
</dbReference>
<evidence type="ECO:0000256" key="1">
    <source>
        <dbReference type="ARBA" id="ARBA00004141"/>
    </source>
</evidence>
<evidence type="ECO:0000256" key="2">
    <source>
        <dbReference type="ARBA" id="ARBA00007743"/>
    </source>
</evidence>
<keyword evidence="8" id="KW-1185">Reference proteome</keyword>
<evidence type="ECO:0000313" key="7">
    <source>
        <dbReference type="EMBL" id="VDP19604.1"/>
    </source>
</evidence>
<reference evidence="9" key="1">
    <citation type="submission" date="2016-06" db="UniProtKB">
        <authorList>
            <consortium name="WormBaseParasite"/>
        </authorList>
    </citation>
    <scope>IDENTIFICATION</scope>
</reference>
<dbReference type="Proteomes" id="UP000270296">
    <property type="component" value="Unassembled WGS sequence"/>
</dbReference>
<dbReference type="Pfam" id="PF05915">
    <property type="entry name" value="TMEM_230_134"/>
    <property type="match status" value="1"/>
</dbReference>
<dbReference type="OrthoDB" id="5597044at2759"/>
<comment type="subcellular location">
    <subcellularLocation>
        <location evidence="1">Membrane</location>
        <topology evidence="1">Multi-pass membrane protein</topology>
    </subcellularLocation>
</comment>
<dbReference type="EMBL" id="UZAM01012019">
    <property type="protein sequence ID" value="VDP19604.1"/>
    <property type="molecule type" value="Genomic_DNA"/>
</dbReference>
<keyword evidence="4 6" id="KW-1133">Transmembrane helix</keyword>
<proteinExistence type="inferred from homology"/>
<keyword evidence="3 6" id="KW-0812">Transmembrane</keyword>
<protein>
    <submittedName>
        <fullName evidence="9">XK-related protein</fullName>
    </submittedName>
</protein>
<evidence type="ECO:0000256" key="3">
    <source>
        <dbReference type="ARBA" id="ARBA00022692"/>
    </source>
</evidence>
<feature type="transmembrane region" description="Helical" evidence="6">
    <location>
        <begin position="6"/>
        <end position="21"/>
    </location>
</feature>
<comment type="similarity">
    <text evidence="2">Belongs to the TMEM134/TMEM230 family.</text>
</comment>
<name>A0A183IYY7_9BILA</name>
<reference evidence="7 8" key="2">
    <citation type="submission" date="2018-11" db="EMBL/GenBank/DDBJ databases">
        <authorList>
            <consortium name="Pathogen Informatics"/>
        </authorList>
    </citation>
    <scope>NUCLEOTIDE SEQUENCE [LARGE SCALE GENOMIC DNA]</scope>
</reference>
<organism evidence="9">
    <name type="scientific">Soboliphyme baturini</name>
    <dbReference type="NCBI Taxonomy" id="241478"/>
    <lineage>
        <taxon>Eukaryota</taxon>
        <taxon>Metazoa</taxon>
        <taxon>Ecdysozoa</taxon>
        <taxon>Nematoda</taxon>
        <taxon>Enoplea</taxon>
        <taxon>Dorylaimia</taxon>
        <taxon>Dioctophymatida</taxon>
        <taxon>Dioctophymatoidea</taxon>
        <taxon>Soboliphymatidae</taxon>
        <taxon>Soboliphyme</taxon>
    </lineage>
</organism>
<evidence type="ECO:0000256" key="4">
    <source>
        <dbReference type="ARBA" id="ARBA00022989"/>
    </source>
</evidence>
<accession>A0A183IYY7</accession>
<evidence type="ECO:0000256" key="6">
    <source>
        <dbReference type="SAM" id="Phobius"/>
    </source>
</evidence>
<evidence type="ECO:0000256" key="5">
    <source>
        <dbReference type="ARBA" id="ARBA00023136"/>
    </source>
</evidence>
<sequence length="108" mass="12849">MNFVFYVVFLLCCMVWPFRMARNKSHIVIVSVKEHDKNHGMLQLYVIINNALLKTWIIQWIFYLDSHAWIIFLTGSICLIPGAYHFFYVVCILTGRKGYEWRNLPTFA</sequence>